<reference evidence="3 4" key="1">
    <citation type="journal article" date="2011" name="Genome Biol. Evol.">
        <title>Comparative whole genome sequence analysis of the carcinogenic bacterial model pathogen Helicobacter felis.</title>
        <authorList>
            <person name="Arnold I.C."/>
            <person name="Zigova Z."/>
            <person name="Holden M."/>
            <person name="Lawley T.D."/>
            <person name="Rad R."/>
            <person name="Dougan G."/>
            <person name="Falkow S."/>
            <person name="Bentley S.D."/>
            <person name="Muller A."/>
        </authorList>
    </citation>
    <scope>NUCLEOTIDE SEQUENCE [LARGE SCALE GENOMIC DNA]</scope>
    <source>
        <strain evidence="4">ATCC 49179 / CCUG 28539 / NCTC 12436 / CS1</strain>
    </source>
</reference>
<dbReference type="Pfam" id="PF00795">
    <property type="entry name" value="CN_hydrolase"/>
    <property type="match status" value="1"/>
</dbReference>
<dbReference type="HOGENOM" id="CLU_066196_0_0_7"/>
<dbReference type="PANTHER" id="PTHR43674:SF2">
    <property type="entry name" value="BETA-UREIDOPROPIONASE"/>
    <property type="match status" value="1"/>
</dbReference>
<evidence type="ECO:0000256" key="1">
    <source>
        <dbReference type="ARBA" id="ARBA00022801"/>
    </source>
</evidence>
<evidence type="ECO:0000313" key="4">
    <source>
        <dbReference type="Proteomes" id="UP000007934"/>
    </source>
</evidence>
<dbReference type="InterPro" id="IPR003010">
    <property type="entry name" value="C-N_Hydrolase"/>
</dbReference>
<dbReference type="eggNOG" id="COG0388">
    <property type="taxonomic scope" value="Bacteria"/>
</dbReference>
<feature type="domain" description="CN hydrolase" evidence="2">
    <location>
        <begin position="27"/>
        <end position="254"/>
    </location>
</feature>
<dbReference type="OrthoDB" id="5357560at2"/>
<dbReference type="PANTHER" id="PTHR43674">
    <property type="entry name" value="NITRILASE C965.09-RELATED"/>
    <property type="match status" value="1"/>
</dbReference>
<dbReference type="Gene3D" id="3.60.110.10">
    <property type="entry name" value="Carbon-nitrogen hydrolase"/>
    <property type="match status" value="1"/>
</dbReference>
<dbReference type="STRING" id="936155.HFELIS_02150"/>
<keyword evidence="1 3" id="KW-0378">Hydrolase</keyword>
<gene>
    <name evidence="3" type="ordered locus">Hfelis_02150</name>
</gene>
<dbReference type="GO" id="GO:0033388">
    <property type="term" value="P:putrescine biosynthetic process from arginine"/>
    <property type="evidence" value="ECO:0007669"/>
    <property type="project" value="TreeGrafter"/>
</dbReference>
<organism evidence="3 4">
    <name type="scientific">Helicobacter felis (strain ATCC 49179 / CCUG 28539 / NCTC 12436 / CS1)</name>
    <dbReference type="NCBI Taxonomy" id="936155"/>
    <lineage>
        <taxon>Bacteria</taxon>
        <taxon>Pseudomonadati</taxon>
        <taxon>Campylobacterota</taxon>
        <taxon>Epsilonproteobacteria</taxon>
        <taxon>Campylobacterales</taxon>
        <taxon>Helicobacteraceae</taxon>
        <taxon>Helicobacter</taxon>
    </lineage>
</organism>
<dbReference type="SUPFAM" id="SSF56317">
    <property type="entry name" value="Carbon-nitrogen hydrolase"/>
    <property type="match status" value="1"/>
</dbReference>
<name>E7AD34_HELFC</name>
<proteinExistence type="predicted"/>
<dbReference type="CDD" id="cd07197">
    <property type="entry name" value="nitrilase"/>
    <property type="match status" value="1"/>
</dbReference>
<dbReference type="InterPro" id="IPR050345">
    <property type="entry name" value="Aliph_Amidase/BUP"/>
</dbReference>
<dbReference type="KEGG" id="hfe:HFELIS_02150"/>
<dbReference type="InterPro" id="IPR036526">
    <property type="entry name" value="C-N_Hydrolase_sf"/>
</dbReference>
<accession>E7AD34</accession>
<evidence type="ECO:0000259" key="2">
    <source>
        <dbReference type="Pfam" id="PF00795"/>
    </source>
</evidence>
<keyword evidence="4" id="KW-1185">Reference proteome</keyword>
<protein>
    <submittedName>
        <fullName evidence="3">Carbon-nitrogen hydrolase</fullName>
    </submittedName>
</protein>
<dbReference type="AlphaFoldDB" id="E7AD34"/>
<dbReference type="EMBL" id="FQ670179">
    <property type="protein sequence ID" value="CBY82299.1"/>
    <property type="molecule type" value="Genomic_DNA"/>
</dbReference>
<dbReference type="GO" id="GO:0050126">
    <property type="term" value="F:N-carbamoylputrescine amidase activity"/>
    <property type="evidence" value="ECO:0007669"/>
    <property type="project" value="TreeGrafter"/>
</dbReference>
<evidence type="ECO:0000313" key="3">
    <source>
        <dbReference type="EMBL" id="CBY82299.1"/>
    </source>
</evidence>
<sequence length="270" mass="31180">MHLALFQMARFDLDFIKSNLAQIPKGALCLFPEYILSPFFLDLLQENPEHILLQVQDRQVQLQELACKHGVHLVIPTLRAHSKGLLKELAWISPKHAEFSPQQRLIAFDHWDEQAFFVNPKQDFKTPLSFVLEGIKIAALFGFEVHFDALWLKMQEEGVDMVLLSSASAFESFERWRAVCSARAFCNSVLVARANRIGMVRQEYYQGVKHNLPWRFYGDSFIALPNGHISDSLQGQEGVLHLEVHKEYLDAWAREWGFRSPQTHVGEKYD</sequence>
<dbReference type="Proteomes" id="UP000007934">
    <property type="component" value="Chromosome"/>
</dbReference>